<feature type="compositionally biased region" description="Acidic residues" evidence="1">
    <location>
        <begin position="1080"/>
        <end position="1109"/>
    </location>
</feature>
<dbReference type="Proteomes" id="UP000006906">
    <property type="component" value="Chromosome 3"/>
</dbReference>
<dbReference type="Gramene" id="PNW85544">
    <property type="protein sequence ID" value="PNW85544"/>
    <property type="gene ID" value="CHLRE_03g191650v5"/>
</dbReference>
<protein>
    <submittedName>
        <fullName evidence="2">Uncharacterized protein</fullName>
    </submittedName>
</protein>
<feature type="compositionally biased region" description="Low complexity" evidence="1">
    <location>
        <begin position="1110"/>
        <end position="1141"/>
    </location>
</feature>
<gene>
    <name evidence="2" type="ORF">CHLRE_03g191650v5</name>
</gene>
<sequence length="1353" mass="138862">MRAMHLPPMWAAAAWRAQQRARCALGRHERGCVSGYRPHLRAAATARAVMAVHAGLATDEAAAARERQELQVIMREEEEWAQLHAAAQKYHEAYAAVRSLSSTRGEPAVVALEVLRGATAALAAAVSGLSAYIVASILSSLAPPSVEAAEERLRTTAFGPVLYQQVRGACMPSWLVFTELMPFSPARAALLLHCHSLLGDISPQLDEMMHAHAASSRLMSMLPGSAVLHLRGPHRAMAATLTEALLRYWGVMPGGAAAAAGGGGGAGSGGGWPAGAPLACSEIRALTLVLSSAQALSYWPVPALGTIGNRGVMAALTRPAVLLRVAAVLSHDVVARIPPGLMESTVTRFLHDLEALWVRTLRRVAASSGSREAEVQQLLHSDEETEAVAGALLTVFSETQKDMHQRAAGMRDYRIAERLKSLATGAESAGAAAEPEAQLHAVQRSAQIIKWYGAVVATAATRLVAAYFDPLPPLPQPAAPSAPAPGSLDAVSEAAATAAASVPGGGACQQGQQPVLAALACFQPQPLPQPQPVPQTVLCIPWRAVQQPLREWYRHERALLHASADEARFGAGWRLASMQVANQAALARAMLGALAPCWEAIMGCTLCGAAAPCTSSLTACDPTYSPGPHSSLVLQGSPAICYTLARTAAVNYVLDRVARGMAAAEAPDLSMAPAPDPSRDVHVDLSASTASDLSTAMAALTSDLEAAPPADVAPAHVAGVLAAAEALSSRLRDYRICCGWPLVVTLSGCEDPERAQHARKVPAELLKPFDPSGLEVEALRQVCVTATWSADKGALQRQQRQAEAAGAGAGAGERAGAEEAAAGCPAAAAAGGGAGAAPAAAPDAAAASSNGASVQQASFLAQAVAQMITGADIVSFPEPSCPGDRLEDMIKSKVEALAEKCPLQPVLLRPRGEQQTAAVASACAEHSHRLRSDAAAPRELVVVPLLDESALHSCGDALERLRGIARLVLRKLTVPVFAPVSGAAAAAGAGGDAGGEVGEAAAAGAAGAAATQSDKGGAAALDVTQPRQQRSFWQYHLPLVLNRAVCRVAGEPQPATGWTLSELAEGTEWEQAQQAKRDEEWEQEDEEGAEDQEQEDGDEEEGEEGEEQQEAGQEVSMQEASGQEAAGEDAGAADSAGSSSETAQRGQLAPRQDSLDSSPPASACGVPEPASASTSASTSASAGAGGPSLHAVAKQLARHALERATPAGALDGGEERLRRLAVVALCELDEALEDLAGAADASESGADDCLRKLLRNLAPGMHAYDAHVRPSPLDHLVAAPCGAGGGECGAGDAAGDAAAGGGGGWPPQALQLLVVQAQSGRPVELAAKGLAASECGCKGVGGLAQCEDGRKLC</sequence>
<keyword evidence="3" id="KW-1185">Reference proteome</keyword>
<evidence type="ECO:0000313" key="3">
    <source>
        <dbReference type="Proteomes" id="UP000006906"/>
    </source>
</evidence>
<proteinExistence type="predicted"/>
<feature type="region of interest" description="Disordered" evidence="1">
    <location>
        <begin position="1059"/>
        <end position="1187"/>
    </location>
</feature>
<evidence type="ECO:0000256" key="1">
    <source>
        <dbReference type="SAM" id="MobiDB-lite"/>
    </source>
</evidence>
<dbReference type="ExpressionAtlas" id="A0A2K3DYB8">
    <property type="expression patterns" value="baseline and differential"/>
</dbReference>
<evidence type="ECO:0000313" key="2">
    <source>
        <dbReference type="EMBL" id="PNW85544.1"/>
    </source>
</evidence>
<dbReference type="InParanoid" id="A0A2K3DYB8"/>
<dbReference type="KEGG" id="cre:CHLRE_03g191650v5"/>
<dbReference type="OrthoDB" id="10653521at2759"/>
<name>A0A2K3DYB8_CHLRE</name>
<reference evidence="2 3" key="1">
    <citation type="journal article" date="2007" name="Science">
        <title>The Chlamydomonas genome reveals the evolution of key animal and plant functions.</title>
        <authorList>
            <person name="Merchant S.S."/>
            <person name="Prochnik S.E."/>
            <person name="Vallon O."/>
            <person name="Harris E.H."/>
            <person name="Karpowicz S.J."/>
            <person name="Witman G.B."/>
            <person name="Terry A."/>
            <person name="Salamov A."/>
            <person name="Fritz-Laylin L.K."/>
            <person name="Marechal-Drouard L."/>
            <person name="Marshall W.F."/>
            <person name="Qu L.H."/>
            <person name="Nelson D.R."/>
            <person name="Sanderfoot A.A."/>
            <person name="Spalding M.H."/>
            <person name="Kapitonov V.V."/>
            <person name="Ren Q."/>
            <person name="Ferris P."/>
            <person name="Lindquist E."/>
            <person name="Shapiro H."/>
            <person name="Lucas S.M."/>
            <person name="Grimwood J."/>
            <person name="Schmutz J."/>
            <person name="Cardol P."/>
            <person name="Cerutti H."/>
            <person name="Chanfreau G."/>
            <person name="Chen C.L."/>
            <person name="Cognat V."/>
            <person name="Croft M.T."/>
            <person name="Dent R."/>
            <person name="Dutcher S."/>
            <person name="Fernandez E."/>
            <person name="Fukuzawa H."/>
            <person name="Gonzalez-Ballester D."/>
            <person name="Gonzalez-Halphen D."/>
            <person name="Hallmann A."/>
            <person name="Hanikenne M."/>
            <person name="Hippler M."/>
            <person name="Inwood W."/>
            <person name="Jabbari K."/>
            <person name="Kalanon M."/>
            <person name="Kuras R."/>
            <person name="Lefebvre P.A."/>
            <person name="Lemaire S.D."/>
            <person name="Lobanov A.V."/>
            <person name="Lohr M."/>
            <person name="Manuell A."/>
            <person name="Meier I."/>
            <person name="Mets L."/>
            <person name="Mittag M."/>
            <person name="Mittelmeier T."/>
            <person name="Moroney J.V."/>
            <person name="Moseley J."/>
            <person name="Napoli C."/>
            <person name="Nedelcu A.M."/>
            <person name="Niyogi K."/>
            <person name="Novoselov S.V."/>
            <person name="Paulsen I.T."/>
            <person name="Pazour G."/>
            <person name="Purton S."/>
            <person name="Ral J.P."/>
            <person name="Riano-Pachon D.M."/>
            <person name="Riekhof W."/>
            <person name="Rymarquis L."/>
            <person name="Schroda M."/>
            <person name="Stern D."/>
            <person name="Umen J."/>
            <person name="Willows R."/>
            <person name="Wilson N."/>
            <person name="Zimmer S.L."/>
            <person name="Allmer J."/>
            <person name="Balk J."/>
            <person name="Bisova K."/>
            <person name="Chen C.J."/>
            <person name="Elias M."/>
            <person name="Gendler K."/>
            <person name="Hauser C."/>
            <person name="Lamb M.R."/>
            <person name="Ledford H."/>
            <person name="Long J.C."/>
            <person name="Minagawa J."/>
            <person name="Page M.D."/>
            <person name="Pan J."/>
            <person name="Pootakham W."/>
            <person name="Roje S."/>
            <person name="Rose A."/>
            <person name="Stahlberg E."/>
            <person name="Terauchi A.M."/>
            <person name="Yang P."/>
            <person name="Ball S."/>
            <person name="Bowler C."/>
            <person name="Dieckmann C.L."/>
            <person name="Gladyshev V.N."/>
            <person name="Green P."/>
            <person name="Jorgensen R."/>
            <person name="Mayfield S."/>
            <person name="Mueller-Roeber B."/>
            <person name="Rajamani S."/>
            <person name="Sayre R.T."/>
            <person name="Brokstein P."/>
            <person name="Dubchak I."/>
            <person name="Goodstein D."/>
            <person name="Hornick L."/>
            <person name="Huang Y.W."/>
            <person name="Jhaveri J."/>
            <person name="Luo Y."/>
            <person name="Martinez D."/>
            <person name="Ngau W.C."/>
            <person name="Otillar B."/>
            <person name="Poliakov A."/>
            <person name="Porter A."/>
            <person name="Szajkowski L."/>
            <person name="Werner G."/>
            <person name="Zhou K."/>
            <person name="Grigoriev I.V."/>
            <person name="Rokhsar D.S."/>
            <person name="Grossman A.R."/>
        </authorList>
    </citation>
    <scope>NUCLEOTIDE SEQUENCE [LARGE SCALE GENOMIC DNA]</scope>
    <source>
        <strain evidence="3">CC-503</strain>
    </source>
</reference>
<accession>A0A2K3DYB8</accession>
<dbReference type="PaxDb" id="3055-EDP04373"/>
<feature type="compositionally biased region" description="Low complexity" evidence="1">
    <location>
        <begin position="1169"/>
        <end position="1182"/>
    </location>
</feature>
<organism evidence="2 3">
    <name type="scientific">Chlamydomonas reinhardtii</name>
    <name type="common">Chlamydomonas smithii</name>
    <dbReference type="NCBI Taxonomy" id="3055"/>
    <lineage>
        <taxon>Eukaryota</taxon>
        <taxon>Viridiplantae</taxon>
        <taxon>Chlorophyta</taxon>
        <taxon>core chlorophytes</taxon>
        <taxon>Chlorophyceae</taxon>
        <taxon>CS clade</taxon>
        <taxon>Chlamydomonadales</taxon>
        <taxon>Chlamydomonadaceae</taxon>
        <taxon>Chlamydomonas</taxon>
    </lineage>
</organism>
<dbReference type="RefSeq" id="XP_042926316.1">
    <property type="nucleotide sequence ID" value="XM_043061187.1"/>
</dbReference>
<dbReference type="GeneID" id="66052942"/>
<dbReference type="EMBL" id="CM008964">
    <property type="protein sequence ID" value="PNW85544.1"/>
    <property type="molecule type" value="Genomic_DNA"/>
</dbReference>